<evidence type="ECO:0000256" key="3">
    <source>
        <dbReference type="ARBA" id="ARBA00023125"/>
    </source>
</evidence>
<evidence type="ECO:0000256" key="2">
    <source>
        <dbReference type="ARBA" id="ARBA00023015"/>
    </source>
</evidence>
<dbReference type="PROSITE" id="PS51011">
    <property type="entry name" value="ARID"/>
    <property type="match status" value="1"/>
</dbReference>
<keyword evidence="3" id="KW-0238">DNA-binding</keyword>
<dbReference type="InterPro" id="IPR036431">
    <property type="entry name" value="ARID_dom_sf"/>
</dbReference>
<evidence type="ECO:0000313" key="9">
    <source>
        <dbReference type="RefSeq" id="XP_065662236.1"/>
    </source>
</evidence>
<name>A0ABM4CKD9_HYDVU</name>
<keyword evidence="1" id="KW-0156">Chromatin regulator</keyword>
<evidence type="ECO:0000256" key="4">
    <source>
        <dbReference type="ARBA" id="ARBA00023163"/>
    </source>
</evidence>
<feature type="region of interest" description="Disordered" evidence="6">
    <location>
        <begin position="1"/>
        <end position="21"/>
    </location>
</feature>
<dbReference type="SMART" id="SM01014">
    <property type="entry name" value="ARID"/>
    <property type="match status" value="1"/>
</dbReference>
<accession>A0ABM4CKD9</accession>
<feature type="compositionally biased region" description="Basic residues" evidence="6">
    <location>
        <begin position="843"/>
        <end position="857"/>
    </location>
</feature>
<feature type="region of interest" description="Disordered" evidence="6">
    <location>
        <begin position="834"/>
        <end position="875"/>
    </location>
</feature>
<feature type="compositionally biased region" description="Polar residues" evidence="6">
    <location>
        <begin position="518"/>
        <end position="535"/>
    </location>
</feature>
<feature type="compositionally biased region" description="Low complexity" evidence="6">
    <location>
        <begin position="283"/>
        <end position="294"/>
    </location>
</feature>
<dbReference type="InterPro" id="IPR016197">
    <property type="entry name" value="Chromo-like_dom_sf"/>
</dbReference>
<feature type="compositionally biased region" description="Basic and acidic residues" evidence="6">
    <location>
        <begin position="1"/>
        <end position="12"/>
    </location>
</feature>
<feature type="region of interest" description="Disordered" evidence="6">
    <location>
        <begin position="558"/>
        <end position="598"/>
    </location>
</feature>
<feature type="compositionally biased region" description="Polar residues" evidence="6">
    <location>
        <begin position="644"/>
        <end position="654"/>
    </location>
</feature>
<feature type="domain" description="ARID" evidence="7">
    <location>
        <begin position="190"/>
        <end position="281"/>
    </location>
</feature>
<keyword evidence="4" id="KW-0804">Transcription</keyword>
<dbReference type="Pfam" id="PF01388">
    <property type="entry name" value="ARID"/>
    <property type="match status" value="1"/>
</dbReference>
<dbReference type="Gene3D" id="2.30.30.140">
    <property type="match status" value="2"/>
</dbReference>
<feature type="compositionally biased region" description="Polar residues" evidence="6">
    <location>
        <begin position="666"/>
        <end position="679"/>
    </location>
</feature>
<evidence type="ECO:0000259" key="7">
    <source>
        <dbReference type="PROSITE" id="PS51011"/>
    </source>
</evidence>
<dbReference type="CDD" id="cd20104">
    <property type="entry name" value="MBT_PHF20L1-like"/>
    <property type="match status" value="1"/>
</dbReference>
<feature type="region of interest" description="Disordered" evidence="6">
    <location>
        <begin position="644"/>
        <end position="701"/>
    </location>
</feature>
<reference evidence="9" key="1">
    <citation type="submission" date="2025-08" db="UniProtKB">
        <authorList>
            <consortium name="RefSeq"/>
        </authorList>
    </citation>
    <scope>IDENTIFICATION</scope>
</reference>
<feature type="region of interest" description="Disordered" evidence="6">
    <location>
        <begin position="283"/>
        <end position="328"/>
    </location>
</feature>
<gene>
    <name evidence="9" type="primary">LOC101237132</name>
</gene>
<dbReference type="Gene3D" id="1.10.150.60">
    <property type="entry name" value="ARID DNA-binding domain"/>
    <property type="match status" value="1"/>
</dbReference>
<keyword evidence="8" id="KW-1185">Reference proteome</keyword>
<dbReference type="Proteomes" id="UP001652625">
    <property type="component" value="Chromosome 09"/>
</dbReference>
<proteinExistence type="predicted"/>
<dbReference type="SUPFAM" id="SSF54160">
    <property type="entry name" value="Chromo domain-like"/>
    <property type="match status" value="1"/>
</dbReference>
<dbReference type="Pfam" id="PF08169">
    <property type="entry name" value="RBB1NT"/>
    <property type="match status" value="1"/>
</dbReference>
<sequence length="948" mass="108846">MGEKHFNEHENLDNLPLTDPENFSSMVVMPADKRRKRRRSHLNCSIEEEDSENDELKWNHDNKKLNENNKAYLGKVVCIEQGERKKSWFPALGLKHYNNTENQVYVQSFKDGKKFHVKKEDIIEFSKDKDPLCSFLKGDTKVDPILRSAIDKALSYHDLGELPKGWNILDIIDEKEDSSDDDISLSQTLSSETKIFLQNLYSFMEQNGTPITKEPTLNNQAVNLHKMFELVTQHGVLEEISNQQWKSIYTKLGLRNFNSTATINMKNLFRKYLRPYEEHLSLFSKSSPSNSPKQCKSKSKRSSPLKGDVENQSIVSESDSEPDRRRSSRLCRIVERPLTIPTESIRDDIDANSRTISSQNELDIKLESEDVDVKLEGEDVDVVNSPNTSVTSEEIENRNCNEINSKYKAGTRISVHYGSGKNQRLYNAKILEVDEENDEVVYYIHYNNWNHRYDEWVKDERIAGLSAPTKKRHSTPPAPLSKIAKDPPLRYKQRSSLINDNETSAKYVHTEINKHSKSPLQNFELPQSPQQSPVYSNDSSKSSLCSSASIKSPLYNSEAQFNDTESPKCGNSIKSLNRQKSSDITPDKLNSGNQVKSIHRLKPISDSLFIPDIKPSPVKPRMTRNSMQDTFLLNALEESIGKPNQSIVNSQLDNSLKLEGPRRSSRQQAMNQDQSAESDVSSKDGDKDYNTKKDEEHDEVEHKINIYDKPFLIVSRLETNRFDGQENSARDDSVKKWIEDSNNVIKVDIVETIDHAYDTINLKPEVNLISEETNNKVVAPVEQNTNNNMNSKKNNTETVRTNETHALNDFCSIVEHAPKLETLTDSIETQTKLFSPSKTSDKIRKKKLVDRQKRKRNSSVGYDDSIKSPIKEKKERKPPVLEYKIDFMSDLAFALEKKDSVQRIALMQFRLNEMSKLYCKLRSEVASIDRKTKRKLRIQLDNRRSNNV</sequence>
<dbReference type="InterPro" id="IPR025995">
    <property type="entry name" value="Tudor-knot"/>
</dbReference>
<dbReference type="InterPro" id="IPR051232">
    <property type="entry name" value="ARID/SWI1_ChromRemod"/>
</dbReference>
<evidence type="ECO:0000313" key="8">
    <source>
        <dbReference type="Proteomes" id="UP001652625"/>
    </source>
</evidence>
<keyword evidence="2" id="KW-0805">Transcription regulation</keyword>
<dbReference type="PANTHER" id="PTHR13964:SF27">
    <property type="entry name" value="HAT-TRICK, ISOFORM D"/>
    <property type="match status" value="1"/>
</dbReference>
<dbReference type="RefSeq" id="XP_065662236.1">
    <property type="nucleotide sequence ID" value="XM_065806164.1"/>
</dbReference>
<evidence type="ECO:0000256" key="5">
    <source>
        <dbReference type="ARBA" id="ARBA00023242"/>
    </source>
</evidence>
<feature type="compositionally biased region" description="Basic and acidic residues" evidence="6">
    <location>
        <begin position="680"/>
        <end position="701"/>
    </location>
</feature>
<protein>
    <submittedName>
        <fullName evidence="9">AT-rich interactive domain-containing protein 4B isoform X3</fullName>
    </submittedName>
</protein>
<evidence type="ECO:0000256" key="1">
    <source>
        <dbReference type="ARBA" id="ARBA00022853"/>
    </source>
</evidence>
<feature type="region of interest" description="Disordered" evidence="6">
    <location>
        <begin position="517"/>
        <end position="542"/>
    </location>
</feature>
<evidence type="ECO:0000256" key="6">
    <source>
        <dbReference type="SAM" id="MobiDB-lite"/>
    </source>
</evidence>
<dbReference type="SMART" id="SM00501">
    <property type="entry name" value="BRIGHT"/>
    <property type="match status" value="1"/>
</dbReference>
<feature type="compositionally biased region" description="Polar residues" evidence="6">
    <location>
        <begin position="572"/>
        <end position="596"/>
    </location>
</feature>
<organism evidence="8 9">
    <name type="scientific">Hydra vulgaris</name>
    <name type="common">Hydra</name>
    <name type="synonym">Hydra attenuata</name>
    <dbReference type="NCBI Taxonomy" id="6087"/>
    <lineage>
        <taxon>Eukaryota</taxon>
        <taxon>Metazoa</taxon>
        <taxon>Cnidaria</taxon>
        <taxon>Hydrozoa</taxon>
        <taxon>Hydroidolina</taxon>
        <taxon>Anthoathecata</taxon>
        <taxon>Aplanulata</taxon>
        <taxon>Hydridae</taxon>
        <taxon>Hydra</taxon>
    </lineage>
</organism>
<feature type="region of interest" description="Disordered" evidence="6">
    <location>
        <begin position="467"/>
        <end position="502"/>
    </location>
</feature>
<dbReference type="PANTHER" id="PTHR13964">
    <property type="entry name" value="RBP-RELATED"/>
    <property type="match status" value="1"/>
</dbReference>
<keyword evidence="5" id="KW-0539">Nucleus</keyword>
<dbReference type="Pfam" id="PF11717">
    <property type="entry name" value="Tudor-knot"/>
    <property type="match status" value="1"/>
</dbReference>
<dbReference type="InterPro" id="IPR012603">
    <property type="entry name" value="ARID4A/B_PWWP"/>
</dbReference>
<dbReference type="GeneID" id="101237132"/>
<dbReference type="InterPro" id="IPR001606">
    <property type="entry name" value="ARID_dom"/>
</dbReference>
<feature type="compositionally biased region" description="Basic and acidic residues" evidence="6">
    <location>
        <begin position="864"/>
        <end position="875"/>
    </location>
</feature>
<dbReference type="SUPFAM" id="SSF46774">
    <property type="entry name" value="ARID-like"/>
    <property type="match status" value="1"/>
</dbReference>